<dbReference type="RefSeq" id="XP_016605862.1">
    <property type="nucleotide sequence ID" value="XM_016755014.1"/>
</dbReference>
<dbReference type="InterPro" id="IPR011990">
    <property type="entry name" value="TPR-like_helical_dom_sf"/>
</dbReference>
<dbReference type="Proteomes" id="UP000053201">
    <property type="component" value="Unassembled WGS sequence"/>
</dbReference>
<feature type="region of interest" description="Disordered" evidence="1">
    <location>
        <begin position="174"/>
        <end position="220"/>
    </location>
</feature>
<dbReference type="SUPFAM" id="SSF48452">
    <property type="entry name" value="TPR-like"/>
    <property type="match status" value="1"/>
</dbReference>
<feature type="compositionally biased region" description="Basic residues" evidence="1">
    <location>
        <begin position="11"/>
        <end position="20"/>
    </location>
</feature>
<dbReference type="GeneID" id="27690092"/>
<gene>
    <name evidence="2" type="ORF">SPPG_06818</name>
</gene>
<organism evidence="2 3">
    <name type="scientific">Spizellomyces punctatus (strain DAOM BR117)</name>
    <dbReference type="NCBI Taxonomy" id="645134"/>
    <lineage>
        <taxon>Eukaryota</taxon>
        <taxon>Fungi</taxon>
        <taxon>Fungi incertae sedis</taxon>
        <taxon>Chytridiomycota</taxon>
        <taxon>Chytridiomycota incertae sedis</taxon>
        <taxon>Chytridiomycetes</taxon>
        <taxon>Spizellomycetales</taxon>
        <taxon>Spizellomycetaceae</taxon>
        <taxon>Spizellomyces</taxon>
    </lineage>
</organism>
<dbReference type="OrthoDB" id="5328412at2759"/>
<reference evidence="2 3" key="1">
    <citation type="submission" date="2009-08" db="EMBL/GenBank/DDBJ databases">
        <title>The Genome Sequence of Spizellomyces punctatus strain DAOM BR117.</title>
        <authorList>
            <consortium name="The Broad Institute Genome Sequencing Platform"/>
            <person name="Russ C."/>
            <person name="Cuomo C."/>
            <person name="Shea T."/>
            <person name="Young S.K."/>
            <person name="Zeng Q."/>
            <person name="Koehrsen M."/>
            <person name="Haas B."/>
            <person name="Borodovsky M."/>
            <person name="Guigo R."/>
            <person name="Alvarado L."/>
            <person name="Berlin A."/>
            <person name="Bochicchio J."/>
            <person name="Borenstein D."/>
            <person name="Chapman S."/>
            <person name="Chen Z."/>
            <person name="Engels R."/>
            <person name="Freedman E."/>
            <person name="Gellesch M."/>
            <person name="Goldberg J."/>
            <person name="Griggs A."/>
            <person name="Gujja S."/>
            <person name="Heiman D."/>
            <person name="Hepburn T."/>
            <person name="Howarth C."/>
            <person name="Jen D."/>
            <person name="Larson L."/>
            <person name="Lewis B."/>
            <person name="Mehta T."/>
            <person name="Park D."/>
            <person name="Pearson M."/>
            <person name="Roberts A."/>
            <person name="Saif S."/>
            <person name="Shenoy N."/>
            <person name="Sisk P."/>
            <person name="Stolte C."/>
            <person name="Sykes S."/>
            <person name="Thomson T."/>
            <person name="Walk T."/>
            <person name="White J."/>
            <person name="Yandava C."/>
            <person name="Burger G."/>
            <person name="Gray M.W."/>
            <person name="Holland P.W.H."/>
            <person name="King N."/>
            <person name="Lang F.B.F."/>
            <person name="Roger A.J."/>
            <person name="Ruiz-Trillo I."/>
            <person name="Lander E."/>
            <person name="Nusbaum C."/>
        </authorList>
    </citation>
    <scope>NUCLEOTIDE SEQUENCE [LARGE SCALE GENOMIC DNA]</scope>
    <source>
        <strain evidence="2 3">DAOM BR117</strain>
    </source>
</reference>
<accession>A0A0L0H9F6</accession>
<protein>
    <submittedName>
        <fullName evidence="2">Uncharacterized protein</fullName>
    </submittedName>
</protein>
<dbReference type="AlphaFoldDB" id="A0A0L0H9F6"/>
<dbReference type="eggNOG" id="ENOG502RZIA">
    <property type="taxonomic scope" value="Eukaryota"/>
</dbReference>
<feature type="compositionally biased region" description="Basic and acidic residues" evidence="1">
    <location>
        <begin position="1"/>
        <end position="10"/>
    </location>
</feature>
<feature type="compositionally biased region" description="Basic and acidic residues" evidence="1">
    <location>
        <begin position="174"/>
        <end position="188"/>
    </location>
</feature>
<proteinExistence type="predicted"/>
<dbReference type="InParanoid" id="A0A0L0H9F6"/>
<name>A0A0L0H9F6_SPIPD</name>
<sequence>MAPAKKDSKAAHRFPKKTKAAKPPPEPSTFEEFLDEALSLEDKGDRYVSGIKAHRFYTRATEMYAQAHRLVPSDMQVLYNWGRILLLLSEFTDPAPVPEDRKNLLQESIEKLRQGAQDGNVDCLFNLSQALRGFAEVVLEEGVGDVSEGVRGLVEADCVLDKVFCTQVGEWERSREGGDEKGKEKEVELEGQVCTAHSHEESTVEEDQEEKHEERQGEDDYEMVTKVDSTTLSTLLDTLNAHIQTLTLLFKELSDPESTAYYEKSLEKLSHGQTLLSKYASTIDVKDVSAYTAEFGIRGAEIFAARADSVLEQYRRLETSCYEEALKKLDGVLSTDKKNVEALCCKGDVLVSWSDAIKTMNGSENMLSSLASATSSASGSSLPTPANDALTQMRTLYAAATTAYTDAYTITPTNANIAKTLGDTHLIRIPLYIPKDQITLALNAEKYYRRTITLCDDNQVIGPVLLRLAIVLSWADKESECKKVLVAWKKKGCPGVGEDESGVPFKDTIKNAEWFEALLGGLL</sequence>
<evidence type="ECO:0000313" key="2">
    <source>
        <dbReference type="EMBL" id="KNC97822.1"/>
    </source>
</evidence>
<evidence type="ECO:0000313" key="3">
    <source>
        <dbReference type="Proteomes" id="UP000053201"/>
    </source>
</evidence>
<feature type="region of interest" description="Disordered" evidence="1">
    <location>
        <begin position="1"/>
        <end position="29"/>
    </location>
</feature>
<dbReference type="Gene3D" id="1.25.40.10">
    <property type="entry name" value="Tetratricopeptide repeat domain"/>
    <property type="match status" value="1"/>
</dbReference>
<dbReference type="OMA" id="MRFFMRA"/>
<dbReference type="VEuPathDB" id="FungiDB:SPPG_06818"/>
<evidence type="ECO:0000256" key="1">
    <source>
        <dbReference type="SAM" id="MobiDB-lite"/>
    </source>
</evidence>
<keyword evidence="3" id="KW-1185">Reference proteome</keyword>
<dbReference type="EMBL" id="KQ257462">
    <property type="protein sequence ID" value="KNC97822.1"/>
    <property type="molecule type" value="Genomic_DNA"/>
</dbReference>